<accession>A0A8J8P7V4</accession>
<reference evidence="1" key="1">
    <citation type="submission" date="2019-06" db="EMBL/GenBank/DDBJ databases">
        <authorList>
            <person name="Zheng W."/>
        </authorList>
    </citation>
    <scope>NUCLEOTIDE SEQUENCE</scope>
    <source>
        <strain evidence="1">QDHG01</strain>
    </source>
</reference>
<evidence type="ECO:0000313" key="1">
    <source>
        <dbReference type="EMBL" id="TNV87131.1"/>
    </source>
</evidence>
<comment type="caution">
    <text evidence="1">The sequence shown here is derived from an EMBL/GenBank/DDBJ whole genome shotgun (WGS) entry which is preliminary data.</text>
</comment>
<proteinExistence type="predicted"/>
<dbReference type="EMBL" id="RRYP01000615">
    <property type="protein sequence ID" value="TNV87131.1"/>
    <property type="molecule type" value="Genomic_DNA"/>
</dbReference>
<dbReference type="AlphaFoldDB" id="A0A8J8P7V4"/>
<organism evidence="1 2">
    <name type="scientific">Halteria grandinella</name>
    <dbReference type="NCBI Taxonomy" id="5974"/>
    <lineage>
        <taxon>Eukaryota</taxon>
        <taxon>Sar</taxon>
        <taxon>Alveolata</taxon>
        <taxon>Ciliophora</taxon>
        <taxon>Intramacronucleata</taxon>
        <taxon>Spirotrichea</taxon>
        <taxon>Stichotrichia</taxon>
        <taxon>Sporadotrichida</taxon>
        <taxon>Halteriidae</taxon>
        <taxon>Halteria</taxon>
    </lineage>
</organism>
<gene>
    <name evidence="1" type="ORF">FGO68_gene17673</name>
</gene>
<evidence type="ECO:0000313" key="2">
    <source>
        <dbReference type="Proteomes" id="UP000785679"/>
    </source>
</evidence>
<protein>
    <submittedName>
        <fullName evidence="1">Uncharacterized protein</fullName>
    </submittedName>
</protein>
<keyword evidence="2" id="KW-1185">Reference proteome</keyword>
<sequence>MQNFKYQINGNGIQLKSGSSDQSDVPPQISVSKHIKLTSQFIESQEVAQTVTKTSQVITIMTAPGIVVANFLLQVVQRFYTNQFGCLKLDMGAHERSVILNDPDYDFYQRAWHSAADPSCYSKLYLHGHLHDRPVASTIIILSG</sequence>
<dbReference type="Proteomes" id="UP000785679">
    <property type="component" value="Unassembled WGS sequence"/>
</dbReference>
<name>A0A8J8P7V4_HALGN</name>